<dbReference type="CDD" id="cd02511">
    <property type="entry name" value="Beta4Glucosyltransferase"/>
    <property type="match status" value="1"/>
</dbReference>
<sequence>MLDKVTPLILTYNEAPNIARTLEKLSWAQEIVVIDSYSNDETIDILKSYPRVKVFQRAFDTHAIQWNYGVERVTSEWVLSLDADYGIPDRLVDEISALNNNSIDGYFIPFKYCVFGKPLQRAILPPRQALFRKEACTYADDGHTQLLVNQGSTGTLQEHIYHDDRKPVNRWFNSQIKYADLEMKKLIDTPPVQLSLVDKIRLAKFIAPVLVLVYCLIYKGGILDGWHGIYYAFQRVLAELVLSIKLIEREFYTTKTID</sequence>
<dbReference type="Proteomes" id="UP000238937">
    <property type="component" value="Unassembled WGS sequence"/>
</dbReference>
<evidence type="ECO:0000313" key="3">
    <source>
        <dbReference type="Proteomes" id="UP000238937"/>
    </source>
</evidence>
<dbReference type="PANTHER" id="PTHR43630:SF2">
    <property type="entry name" value="GLYCOSYLTRANSFERASE"/>
    <property type="match status" value="1"/>
</dbReference>
<dbReference type="EMBL" id="PVWO01000016">
    <property type="protein sequence ID" value="PSB59022.1"/>
    <property type="molecule type" value="Genomic_DNA"/>
</dbReference>
<dbReference type="GO" id="GO:0016740">
    <property type="term" value="F:transferase activity"/>
    <property type="evidence" value="ECO:0007669"/>
    <property type="project" value="UniProtKB-KW"/>
</dbReference>
<protein>
    <submittedName>
        <fullName evidence="2">Glycosyl transferase</fullName>
    </submittedName>
</protein>
<proteinExistence type="predicted"/>
<organism evidence="2 3">
    <name type="scientific">Chamaesiphon polymorphus CCALA 037</name>
    <dbReference type="NCBI Taxonomy" id="2107692"/>
    <lineage>
        <taxon>Bacteria</taxon>
        <taxon>Bacillati</taxon>
        <taxon>Cyanobacteriota</taxon>
        <taxon>Cyanophyceae</taxon>
        <taxon>Gomontiellales</taxon>
        <taxon>Chamaesiphonaceae</taxon>
        <taxon>Chamaesiphon</taxon>
    </lineage>
</organism>
<dbReference type="InterPro" id="IPR001173">
    <property type="entry name" value="Glyco_trans_2-like"/>
</dbReference>
<dbReference type="AlphaFoldDB" id="A0A2T1GM93"/>
<gene>
    <name evidence="2" type="ORF">C7B77_02390</name>
</gene>
<dbReference type="SUPFAM" id="SSF53448">
    <property type="entry name" value="Nucleotide-diphospho-sugar transferases"/>
    <property type="match status" value="1"/>
</dbReference>
<keyword evidence="2" id="KW-0808">Transferase</keyword>
<evidence type="ECO:0000259" key="1">
    <source>
        <dbReference type="Pfam" id="PF00535"/>
    </source>
</evidence>
<dbReference type="Pfam" id="PF00535">
    <property type="entry name" value="Glycos_transf_2"/>
    <property type="match status" value="1"/>
</dbReference>
<comment type="caution">
    <text evidence="2">The sequence shown here is derived from an EMBL/GenBank/DDBJ whole genome shotgun (WGS) entry which is preliminary data.</text>
</comment>
<dbReference type="OrthoDB" id="9815923at2"/>
<evidence type="ECO:0000313" key="2">
    <source>
        <dbReference type="EMBL" id="PSB59022.1"/>
    </source>
</evidence>
<feature type="domain" description="Glycosyltransferase 2-like" evidence="1">
    <location>
        <begin position="9"/>
        <end position="120"/>
    </location>
</feature>
<dbReference type="RefSeq" id="WP_106299953.1">
    <property type="nucleotide sequence ID" value="NZ_PVWO01000016.1"/>
</dbReference>
<name>A0A2T1GM93_9CYAN</name>
<dbReference type="InterPro" id="IPR029044">
    <property type="entry name" value="Nucleotide-diphossugar_trans"/>
</dbReference>
<dbReference type="PANTHER" id="PTHR43630">
    <property type="entry name" value="POLY-BETA-1,6-N-ACETYL-D-GLUCOSAMINE SYNTHASE"/>
    <property type="match status" value="1"/>
</dbReference>
<reference evidence="2 3" key="1">
    <citation type="submission" date="2018-03" db="EMBL/GenBank/DDBJ databases">
        <title>The ancient ancestry and fast evolution of plastids.</title>
        <authorList>
            <person name="Moore K.R."/>
            <person name="Magnabosco C."/>
            <person name="Momper L."/>
            <person name="Gold D.A."/>
            <person name="Bosak T."/>
            <person name="Fournier G.P."/>
        </authorList>
    </citation>
    <scope>NUCLEOTIDE SEQUENCE [LARGE SCALE GENOMIC DNA]</scope>
    <source>
        <strain evidence="2 3">CCALA 037</strain>
    </source>
</reference>
<accession>A0A2T1GM93</accession>
<dbReference type="Gene3D" id="3.90.550.10">
    <property type="entry name" value="Spore Coat Polysaccharide Biosynthesis Protein SpsA, Chain A"/>
    <property type="match status" value="1"/>
</dbReference>
<keyword evidence="3" id="KW-1185">Reference proteome</keyword>